<evidence type="ECO:0000256" key="1">
    <source>
        <dbReference type="ARBA" id="ARBA00003529"/>
    </source>
</evidence>
<keyword evidence="5 6" id="KW-0963">Cytoplasm</keyword>
<accession>A0A4P6YV44</accession>
<dbReference type="HAMAP" id="MF_01114">
    <property type="entry name" value="RecX"/>
    <property type="match status" value="1"/>
</dbReference>
<dbReference type="AlphaFoldDB" id="A0A4P6YV44"/>
<organism evidence="10 11">
    <name type="scientific">Periweissella cryptocerci</name>
    <dbReference type="NCBI Taxonomy" id="2506420"/>
    <lineage>
        <taxon>Bacteria</taxon>
        <taxon>Bacillati</taxon>
        <taxon>Bacillota</taxon>
        <taxon>Bacilli</taxon>
        <taxon>Lactobacillales</taxon>
        <taxon>Lactobacillaceae</taxon>
        <taxon>Periweissella</taxon>
    </lineage>
</organism>
<dbReference type="NCBIfam" id="NF010733">
    <property type="entry name" value="PRK14135.1"/>
    <property type="match status" value="1"/>
</dbReference>
<proteinExistence type="inferred from homology"/>
<keyword evidence="11" id="KW-1185">Reference proteome</keyword>
<evidence type="ECO:0000256" key="6">
    <source>
        <dbReference type="HAMAP-Rule" id="MF_01114"/>
    </source>
</evidence>
<name>A0A4P6YV44_9LACO</name>
<dbReference type="InterPro" id="IPR053926">
    <property type="entry name" value="RecX_HTH_1st"/>
</dbReference>
<reference evidence="11" key="1">
    <citation type="submission" date="2019-03" db="EMBL/GenBank/DDBJ databases">
        <title>Weissella sp. 26KH-42 Genome sequencing.</title>
        <authorList>
            <person name="Heo J."/>
            <person name="Kim S.-J."/>
            <person name="Kim J.-S."/>
            <person name="Hong S.-B."/>
            <person name="Kwon S.-W."/>
        </authorList>
    </citation>
    <scope>NUCLEOTIDE SEQUENCE [LARGE SCALE GENOMIC DNA]</scope>
    <source>
        <strain evidence="11">26KH-42</strain>
    </source>
</reference>
<feature type="domain" description="RecX first three-helical" evidence="9">
    <location>
        <begin position="61"/>
        <end position="100"/>
    </location>
</feature>
<dbReference type="KEGG" id="wei:EQG49_09110"/>
<comment type="subcellular location">
    <subcellularLocation>
        <location evidence="2 6">Cytoplasm</location>
    </subcellularLocation>
</comment>
<comment type="function">
    <text evidence="1 6">Modulates RecA activity.</text>
</comment>
<gene>
    <name evidence="6 10" type="primary">recX</name>
    <name evidence="10" type="ORF">EQG49_09110</name>
</gene>
<evidence type="ECO:0000256" key="3">
    <source>
        <dbReference type="ARBA" id="ARBA00009695"/>
    </source>
</evidence>
<evidence type="ECO:0000259" key="7">
    <source>
        <dbReference type="Pfam" id="PF02631"/>
    </source>
</evidence>
<dbReference type="EMBL" id="CP037940">
    <property type="protein sequence ID" value="QBO36621.1"/>
    <property type="molecule type" value="Genomic_DNA"/>
</dbReference>
<dbReference type="Pfam" id="PF02631">
    <property type="entry name" value="RecX_HTH2"/>
    <property type="match status" value="1"/>
</dbReference>
<evidence type="ECO:0000256" key="5">
    <source>
        <dbReference type="ARBA" id="ARBA00022490"/>
    </source>
</evidence>
<evidence type="ECO:0000259" key="9">
    <source>
        <dbReference type="Pfam" id="PF21982"/>
    </source>
</evidence>
<sequence length="268" mass="30539">MGVITKVEVQKRGGRYNIYLDGKYAFPAAESVLLKYNLFKGSEVDKELQAKIKRDDDIAMAYSKAIDYLSGFLRSTKAVHDKLVGFEIPEDVIEMTIERLKEYKLLDDLAYAQSYVHTQAATSDKGPFVISQKLRQSGISANDIEEAMLDYSIEDQVENATKLANKLVKRYHRESGFQRQQKVYQGLSTKGFGGEVITQVQEVLKGEPEDPDDELDNLREMAAKLWARNRRYEGNERVQRTKRNLYAKGFDGDAISTVVNQLMEENTD</sequence>
<feature type="domain" description="RecX third three-helical" evidence="8">
    <location>
        <begin position="154"/>
        <end position="200"/>
    </location>
</feature>
<dbReference type="Pfam" id="PF21982">
    <property type="entry name" value="RecX_HTH1"/>
    <property type="match status" value="1"/>
</dbReference>
<evidence type="ECO:0000259" key="8">
    <source>
        <dbReference type="Pfam" id="PF21981"/>
    </source>
</evidence>
<dbReference type="Proteomes" id="UP000292886">
    <property type="component" value="Chromosome"/>
</dbReference>
<dbReference type="InterPro" id="IPR036388">
    <property type="entry name" value="WH-like_DNA-bd_sf"/>
</dbReference>
<dbReference type="RefSeq" id="WP_133363698.1">
    <property type="nucleotide sequence ID" value="NZ_CP037940.1"/>
</dbReference>
<dbReference type="Pfam" id="PF21981">
    <property type="entry name" value="RecX_HTH3"/>
    <property type="match status" value="2"/>
</dbReference>
<dbReference type="PANTHER" id="PTHR33602">
    <property type="entry name" value="REGULATORY PROTEIN RECX FAMILY PROTEIN"/>
    <property type="match status" value="1"/>
</dbReference>
<dbReference type="InterPro" id="IPR053924">
    <property type="entry name" value="RecX_HTH_2nd"/>
</dbReference>
<evidence type="ECO:0000256" key="2">
    <source>
        <dbReference type="ARBA" id="ARBA00004496"/>
    </source>
</evidence>
<evidence type="ECO:0000313" key="11">
    <source>
        <dbReference type="Proteomes" id="UP000292886"/>
    </source>
</evidence>
<dbReference type="OrthoDB" id="5421057at2"/>
<dbReference type="Gene3D" id="1.10.10.10">
    <property type="entry name" value="Winged helix-like DNA-binding domain superfamily/Winged helix DNA-binding domain"/>
    <property type="match status" value="4"/>
</dbReference>
<dbReference type="GO" id="GO:0005737">
    <property type="term" value="C:cytoplasm"/>
    <property type="evidence" value="ECO:0007669"/>
    <property type="project" value="UniProtKB-SubCell"/>
</dbReference>
<dbReference type="PANTHER" id="PTHR33602:SF1">
    <property type="entry name" value="REGULATORY PROTEIN RECX FAMILY PROTEIN"/>
    <property type="match status" value="1"/>
</dbReference>
<comment type="similarity">
    <text evidence="3 6">Belongs to the RecX family.</text>
</comment>
<evidence type="ECO:0000313" key="10">
    <source>
        <dbReference type="EMBL" id="QBO36621.1"/>
    </source>
</evidence>
<dbReference type="InterPro" id="IPR003783">
    <property type="entry name" value="Regulatory_RecX"/>
</dbReference>
<feature type="domain" description="RecX second three-helical" evidence="7">
    <location>
        <begin position="107"/>
        <end position="148"/>
    </location>
</feature>
<dbReference type="GO" id="GO:0006282">
    <property type="term" value="P:regulation of DNA repair"/>
    <property type="evidence" value="ECO:0007669"/>
    <property type="project" value="UniProtKB-UniRule"/>
</dbReference>
<protein>
    <recommendedName>
        <fullName evidence="4 6">Regulatory protein RecX</fullName>
    </recommendedName>
</protein>
<feature type="domain" description="RecX third three-helical" evidence="8">
    <location>
        <begin position="212"/>
        <end position="259"/>
    </location>
</feature>
<evidence type="ECO:0000256" key="4">
    <source>
        <dbReference type="ARBA" id="ARBA00018111"/>
    </source>
</evidence>
<dbReference type="InterPro" id="IPR053925">
    <property type="entry name" value="RecX_HTH_3rd"/>
</dbReference>